<keyword evidence="5" id="KW-0175">Coiled coil</keyword>
<dbReference type="GO" id="GO:0006457">
    <property type="term" value="P:protein folding"/>
    <property type="evidence" value="ECO:0007669"/>
    <property type="project" value="TreeGrafter"/>
</dbReference>
<dbReference type="Proteomes" id="UP000193719">
    <property type="component" value="Unassembled WGS sequence"/>
</dbReference>
<dbReference type="EMBL" id="MCFH01000001">
    <property type="protein sequence ID" value="ORX60782.1"/>
    <property type="molecule type" value="Genomic_DNA"/>
</dbReference>
<evidence type="ECO:0000256" key="1">
    <source>
        <dbReference type="ARBA" id="ARBA00022737"/>
    </source>
</evidence>
<organism evidence="7 8">
    <name type="scientific">Piromyces finnis</name>
    <dbReference type="NCBI Taxonomy" id="1754191"/>
    <lineage>
        <taxon>Eukaryota</taxon>
        <taxon>Fungi</taxon>
        <taxon>Fungi incertae sedis</taxon>
        <taxon>Chytridiomycota</taxon>
        <taxon>Chytridiomycota incertae sedis</taxon>
        <taxon>Neocallimastigomycetes</taxon>
        <taxon>Neocallimastigales</taxon>
        <taxon>Neocallimastigaceae</taxon>
        <taxon>Piromyces</taxon>
    </lineage>
</organism>
<proteinExistence type="inferred from homology"/>
<dbReference type="SMART" id="SM00028">
    <property type="entry name" value="TPR"/>
    <property type="match status" value="2"/>
</dbReference>
<dbReference type="InterPro" id="IPR044059">
    <property type="entry name" value="Csn1/TTC4_wheel"/>
</dbReference>
<dbReference type="AlphaFoldDB" id="A0A1Y1VNR7"/>
<dbReference type="PANTHER" id="PTHR46035:SF1">
    <property type="entry name" value="TETRATRICOPEPTIDE REPEAT PROTEIN 4"/>
    <property type="match status" value="1"/>
</dbReference>
<keyword evidence="2 4" id="KW-0802">TPR repeat</keyword>
<accession>A0A1Y1VNR7</accession>
<dbReference type="Pfam" id="PF00515">
    <property type="entry name" value="TPR_1"/>
    <property type="match status" value="1"/>
</dbReference>
<evidence type="ECO:0000256" key="5">
    <source>
        <dbReference type="SAM" id="Coils"/>
    </source>
</evidence>
<dbReference type="SUPFAM" id="SSF48452">
    <property type="entry name" value="TPR-like"/>
    <property type="match status" value="1"/>
</dbReference>
<evidence type="ECO:0000259" key="6">
    <source>
        <dbReference type="Pfam" id="PF18972"/>
    </source>
</evidence>
<dbReference type="OrthoDB" id="420195at2759"/>
<feature type="repeat" description="TPR" evidence="4">
    <location>
        <begin position="140"/>
        <end position="173"/>
    </location>
</feature>
<dbReference type="STRING" id="1754191.A0A1Y1VNR7"/>
<dbReference type="InterPro" id="IPR011990">
    <property type="entry name" value="TPR-like_helical_dom_sf"/>
</dbReference>
<evidence type="ECO:0000256" key="3">
    <source>
        <dbReference type="ARBA" id="ARBA00023602"/>
    </source>
</evidence>
<feature type="domain" description="Cns1/TTC4 wheel" evidence="6">
    <location>
        <begin position="244"/>
        <end position="363"/>
    </location>
</feature>
<feature type="coiled-coil region" evidence="5">
    <location>
        <begin position="176"/>
        <end position="221"/>
    </location>
</feature>
<dbReference type="Pfam" id="PF18972">
    <property type="entry name" value="Wheel"/>
    <property type="match status" value="1"/>
</dbReference>
<dbReference type="PROSITE" id="PS50005">
    <property type="entry name" value="TPR"/>
    <property type="match status" value="1"/>
</dbReference>
<evidence type="ECO:0000313" key="7">
    <source>
        <dbReference type="EMBL" id="ORX60782.1"/>
    </source>
</evidence>
<reference evidence="7 8" key="2">
    <citation type="submission" date="2016-08" db="EMBL/GenBank/DDBJ databases">
        <title>Pervasive Adenine N6-methylation of Active Genes in Fungi.</title>
        <authorList>
            <consortium name="DOE Joint Genome Institute"/>
            <person name="Mondo S.J."/>
            <person name="Dannebaum R.O."/>
            <person name="Kuo R.C."/>
            <person name="Labutti K."/>
            <person name="Haridas S."/>
            <person name="Kuo A."/>
            <person name="Salamov A."/>
            <person name="Ahrendt S.R."/>
            <person name="Lipzen A."/>
            <person name="Sullivan W."/>
            <person name="Andreopoulos W.B."/>
            <person name="Clum A."/>
            <person name="Lindquist E."/>
            <person name="Daum C."/>
            <person name="Ramamoorthy G.K."/>
            <person name="Gryganskyi A."/>
            <person name="Culley D."/>
            <person name="Magnuson J.K."/>
            <person name="James T.Y."/>
            <person name="O'Malley M.A."/>
            <person name="Stajich J.E."/>
            <person name="Spatafora J.W."/>
            <person name="Visel A."/>
            <person name="Grigoriev I.V."/>
        </authorList>
    </citation>
    <scope>NUCLEOTIDE SEQUENCE [LARGE SCALE GENOMIC DNA]</scope>
    <source>
        <strain evidence="8">finn</strain>
    </source>
</reference>
<dbReference type="Gene3D" id="1.25.40.10">
    <property type="entry name" value="Tetratricopeptide repeat domain"/>
    <property type="match status" value="1"/>
</dbReference>
<evidence type="ECO:0000313" key="8">
    <source>
        <dbReference type="Proteomes" id="UP000193719"/>
    </source>
</evidence>
<dbReference type="PANTHER" id="PTHR46035">
    <property type="entry name" value="TETRATRICOPEPTIDE REPEAT PROTEIN 4"/>
    <property type="match status" value="1"/>
</dbReference>
<dbReference type="InterPro" id="IPR019734">
    <property type="entry name" value="TPR_rpt"/>
</dbReference>
<protein>
    <submittedName>
        <fullName evidence="7">TPR-like protein</fullName>
    </submittedName>
</protein>
<dbReference type="GO" id="GO:0005829">
    <property type="term" value="C:cytosol"/>
    <property type="evidence" value="ECO:0007669"/>
    <property type="project" value="TreeGrafter"/>
</dbReference>
<dbReference type="GO" id="GO:0051879">
    <property type="term" value="F:Hsp90 protein binding"/>
    <property type="evidence" value="ECO:0007669"/>
    <property type="project" value="InterPro"/>
</dbReference>
<name>A0A1Y1VNR7_9FUNG</name>
<keyword evidence="1" id="KW-0677">Repeat</keyword>
<dbReference type="GO" id="GO:0030544">
    <property type="term" value="F:Hsp70 protein binding"/>
    <property type="evidence" value="ECO:0007669"/>
    <property type="project" value="TreeGrafter"/>
</dbReference>
<reference evidence="7 8" key="1">
    <citation type="submission" date="2016-08" db="EMBL/GenBank/DDBJ databases">
        <title>Genomes of anaerobic fungi encode conserved fungal cellulosomes for biomass hydrolysis.</title>
        <authorList>
            <consortium name="DOE Joint Genome Institute"/>
            <person name="Haitjema C.H."/>
            <person name="Gilmore S.P."/>
            <person name="Henske J.K."/>
            <person name="Solomon K.V."/>
            <person name="De Groot R."/>
            <person name="Kuo A."/>
            <person name="Mondo S.J."/>
            <person name="Salamov A.A."/>
            <person name="Labutti K."/>
            <person name="Zhao Z."/>
            <person name="Chiniquy J."/>
            <person name="Barry K."/>
            <person name="Brewer H.M."/>
            <person name="Purvine S.O."/>
            <person name="Wright A.T."/>
            <person name="Boxma B."/>
            <person name="Van Alen T."/>
            <person name="Hackstein J.H."/>
            <person name="Baker S.E."/>
            <person name="Grigoriev I.V."/>
            <person name="O'Malley M.A."/>
        </authorList>
    </citation>
    <scope>NUCLEOTIDE SEQUENCE [LARGE SCALE GENOMIC DNA]</scope>
    <source>
        <strain evidence="8">finn</strain>
    </source>
</reference>
<evidence type="ECO:0000256" key="2">
    <source>
        <dbReference type="ARBA" id="ARBA00022803"/>
    </source>
</evidence>
<dbReference type="CDD" id="cd21380">
    <property type="entry name" value="CTWD_Cns1"/>
    <property type="match status" value="1"/>
</dbReference>
<gene>
    <name evidence="7" type="ORF">BCR36DRAFT_578861</name>
</gene>
<comment type="similarity">
    <text evidence="3">Belongs to the TTC4 family.</text>
</comment>
<dbReference type="GO" id="GO:0005634">
    <property type="term" value="C:nucleus"/>
    <property type="evidence" value="ECO:0007669"/>
    <property type="project" value="TreeGrafter"/>
</dbReference>
<keyword evidence="8" id="KW-1185">Reference proteome</keyword>
<comment type="caution">
    <text evidence="7">The sequence shown here is derived from an EMBL/GenBank/DDBJ whole genome shotgun (WGS) entry which is preliminary data.</text>
</comment>
<sequence length="367" mass="42711">MEEETFGPDMPFNYNPGIKSDPEAFLKEMDSIPLFMNSLDDEVIEENPTLAALQALKYDGTPEENAKDFKDQGNECFQAGKHKYKDALQFYTDGIEQKCKDKELNSILHSNRAAVNLELGNFGKVLRDCAKALEYNPNNIKAFYRSGKACYILEKIPEALDCCDRALALDPKNKGVKDLKIKILRRKQELEEKEKRRLQRIAEEEKEKQLLTQTIKDRKINIVSNNEFLKKYPVQKENAVRLDKETKELLWPVFFLYPEYKESDFISGFNENNTFEEHLEVMFGDPNNPAPWDKDHVYTPDNLNVYFETYSKNGEKTKLLKVPNKMKLKTVLSNSKFTLIDMIPAFIILPKNSKFTDEFIDNFLHKE</sequence>
<evidence type="ECO:0000256" key="4">
    <source>
        <dbReference type="PROSITE-ProRule" id="PRU00339"/>
    </source>
</evidence>